<feature type="domain" description="DAPG hydrolase PhiG" evidence="7">
    <location>
        <begin position="363"/>
        <end position="437"/>
    </location>
</feature>
<feature type="compositionally biased region" description="Pro residues" evidence="5">
    <location>
        <begin position="51"/>
        <end position="61"/>
    </location>
</feature>
<evidence type="ECO:0000256" key="3">
    <source>
        <dbReference type="ARBA" id="ARBA00022801"/>
    </source>
</evidence>
<feature type="compositionally biased region" description="Pro residues" evidence="5">
    <location>
        <begin position="250"/>
        <end position="259"/>
    </location>
</feature>
<evidence type="ECO:0000259" key="7">
    <source>
        <dbReference type="Pfam" id="PF18089"/>
    </source>
</evidence>
<feature type="compositionally biased region" description="Low complexity" evidence="5">
    <location>
        <begin position="124"/>
        <end position="142"/>
    </location>
</feature>
<feature type="compositionally biased region" description="Pro residues" evidence="5">
    <location>
        <begin position="269"/>
        <end position="279"/>
    </location>
</feature>
<feature type="signal peptide" evidence="6">
    <location>
        <begin position="1"/>
        <end position="44"/>
    </location>
</feature>
<proteinExistence type="predicted"/>
<comment type="cofactor">
    <cofactor evidence="1">
        <name>Zn(2+)</name>
        <dbReference type="ChEBI" id="CHEBI:29105"/>
    </cofactor>
</comment>
<feature type="compositionally biased region" description="Low complexity" evidence="5">
    <location>
        <begin position="458"/>
        <end position="471"/>
    </location>
</feature>
<keyword evidence="4" id="KW-0862">Zinc</keyword>
<dbReference type="AlphaFoldDB" id="A0A835XRM2"/>
<feature type="region of interest" description="Disordered" evidence="5">
    <location>
        <begin position="444"/>
        <end position="484"/>
    </location>
</feature>
<gene>
    <name evidence="8" type="ORF">HYH03_015590</name>
</gene>
<keyword evidence="6" id="KW-0732">Signal</keyword>
<sequence>MAAVLARYARRPVGGPYSPARGGGASALLLRLLLCCAVALACLALDRGEPTGPPTAAPPLTRPNGTAPTAVGLDGLHAPVLNLTLTDLPYPLPKRPASGSWGPPSAGSRLPLAQPSAAQGGRSGAPAAPVTAGAPPATAPAPELQAPDLKALDPEVGGGVGVRVMGPASLPCLHTVAPGELGARYDEYDALHRTLVHKPLRDVNSSHVSWWFAQGVSMSSVQYGGRWYRPAYKLWHPVDHVSFTRVQLPDPRPPPPPQQSAPATSTPATPTPATPPSPAPAALLPGVHIVEQFRGPRNATAGGALPAGSRAVQQSAEAVVVSAAVAAPPLGGVEVVPVDVTLVSRDTAPNMHRLLYYVGPTVMQELVHTWEDTPRGLVITSRRGGCTFILGGRNPAAAAFNAAARDSVFPPERLQAWTLHCVEEFGNFERFLPDVFRRHAGAEAAGTGGLSGTDGGREAASGGAGMAASPGAQGGFQQVEEGAGAGSVSIRLRPLPLPG</sequence>
<protein>
    <recommendedName>
        <fullName evidence="7">DAPG hydrolase PhiG domain-containing protein</fullName>
    </recommendedName>
</protein>
<evidence type="ECO:0000256" key="1">
    <source>
        <dbReference type="ARBA" id="ARBA00001947"/>
    </source>
</evidence>
<evidence type="ECO:0000313" key="9">
    <source>
        <dbReference type="Proteomes" id="UP000612055"/>
    </source>
</evidence>
<dbReference type="EMBL" id="JAEHOE010000124">
    <property type="protein sequence ID" value="KAG2485705.1"/>
    <property type="molecule type" value="Genomic_DNA"/>
</dbReference>
<feature type="region of interest" description="Disordered" evidence="5">
    <location>
        <begin position="47"/>
        <end position="73"/>
    </location>
</feature>
<dbReference type="GO" id="GO:0046872">
    <property type="term" value="F:metal ion binding"/>
    <property type="evidence" value="ECO:0007669"/>
    <property type="project" value="UniProtKB-KW"/>
</dbReference>
<reference evidence="8" key="1">
    <citation type="journal article" date="2020" name="bioRxiv">
        <title>Comparative genomics of Chlamydomonas.</title>
        <authorList>
            <person name="Craig R.J."/>
            <person name="Hasan A.R."/>
            <person name="Ness R.W."/>
            <person name="Keightley P.D."/>
        </authorList>
    </citation>
    <scope>NUCLEOTIDE SEQUENCE</scope>
    <source>
        <strain evidence="8">CCAP 11/70</strain>
    </source>
</reference>
<keyword evidence="9" id="KW-1185">Reference proteome</keyword>
<name>A0A835XRM2_9CHLO</name>
<comment type="caution">
    <text evidence="8">The sequence shown here is derived from an EMBL/GenBank/DDBJ whole genome shotgun (WGS) entry which is preliminary data.</text>
</comment>
<dbReference type="Pfam" id="PF18089">
    <property type="entry name" value="DAPG_hydrolase"/>
    <property type="match status" value="1"/>
</dbReference>
<organism evidence="8 9">
    <name type="scientific">Edaphochlamys debaryana</name>
    <dbReference type="NCBI Taxonomy" id="47281"/>
    <lineage>
        <taxon>Eukaryota</taxon>
        <taxon>Viridiplantae</taxon>
        <taxon>Chlorophyta</taxon>
        <taxon>core chlorophytes</taxon>
        <taxon>Chlorophyceae</taxon>
        <taxon>CS clade</taxon>
        <taxon>Chlamydomonadales</taxon>
        <taxon>Chlamydomonadales incertae sedis</taxon>
        <taxon>Edaphochlamys</taxon>
    </lineage>
</organism>
<dbReference type="GO" id="GO:0016787">
    <property type="term" value="F:hydrolase activity"/>
    <property type="evidence" value="ECO:0007669"/>
    <property type="project" value="UniProtKB-KW"/>
</dbReference>
<keyword evidence="3" id="KW-0378">Hydrolase</keyword>
<evidence type="ECO:0000256" key="4">
    <source>
        <dbReference type="ARBA" id="ARBA00022833"/>
    </source>
</evidence>
<feature type="region of interest" description="Disordered" evidence="5">
    <location>
        <begin position="245"/>
        <end position="281"/>
    </location>
</feature>
<feature type="region of interest" description="Disordered" evidence="5">
    <location>
        <begin position="94"/>
        <end position="143"/>
    </location>
</feature>
<dbReference type="InterPro" id="IPR041526">
    <property type="entry name" value="DAPG_hydrolase"/>
</dbReference>
<accession>A0A835XRM2</accession>
<dbReference type="Proteomes" id="UP000612055">
    <property type="component" value="Unassembled WGS sequence"/>
</dbReference>
<evidence type="ECO:0000256" key="5">
    <source>
        <dbReference type="SAM" id="MobiDB-lite"/>
    </source>
</evidence>
<evidence type="ECO:0000256" key="6">
    <source>
        <dbReference type="SAM" id="SignalP"/>
    </source>
</evidence>
<feature type="compositionally biased region" description="Low complexity" evidence="5">
    <location>
        <begin position="96"/>
        <end position="108"/>
    </location>
</feature>
<dbReference type="OrthoDB" id="545142at2759"/>
<evidence type="ECO:0000313" key="8">
    <source>
        <dbReference type="EMBL" id="KAG2485705.1"/>
    </source>
</evidence>
<feature type="chain" id="PRO_5032778780" description="DAPG hydrolase PhiG domain-containing protein" evidence="6">
    <location>
        <begin position="45"/>
        <end position="499"/>
    </location>
</feature>
<evidence type="ECO:0000256" key="2">
    <source>
        <dbReference type="ARBA" id="ARBA00022723"/>
    </source>
</evidence>
<keyword evidence="2" id="KW-0479">Metal-binding</keyword>